<evidence type="ECO:0000313" key="3">
    <source>
        <dbReference type="Proteomes" id="UP001501057"/>
    </source>
</evidence>
<feature type="compositionally biased region" description="Polar residues" evidence="1">
    <location>
        <begin position="12"/>
        <end position="26"/>
    </location>
</feature>
<dbReference type="Pfam" id="PF12502">
    <property type="entry name" value="DUF3710"/>
    <property type="match status" value="1"/>
</dbReference>
<dbReference type="RefSeq" id="WP_344197598.1">
    <property type="nucleotide sequence ID" value="NZ_BAAAME010000002.1"/>
</dbReference>
<dbReference type="EMBL" id="BAAAME010000002">
    <property type="protein sequence ID" value="GAA1728172.1"/>
    <property type="molecule type" value="Genomic_DNA"/>
</dbReference>
<proteinExistence type="predicted"/>
<reference evidence="2 3" key="1">
    <citation type="journal article" date="2019" name="Int. J. Syst. Evol. Microbiol.">
        <title>The Global Catalogue of Microorganisms (GCM) 10K type strain sequencing project: providing services to taxonomists for standard genome sequencing and annotation.</title>
        <authorList>
            <consortium name="The Broad Institute Genomics Platform"/>
            <consortium name="The Broad Institute Genome Sequencing Center for Infectious Disease"/>
            <person name="Wu L."/>
            <person name="Ma J."/>
        </authorList>
    </citation>
    <scope>NUCLEOTIDE SEQUENCE [LARGE SCALE GENOMIC DNA]</scope>
    <source>
        <strain evidence="2 3">JCM 13518</strain>
    </source>
</reference>
<organism evidence="2 3">
    <name type="scientific">Aeromicrobium alkaliterrae</name>
    <dbReference type="NCBI Taxonomy" id="302168"/>
    <lineage>
        <taxon>Bacteria</taxon>
        <taxon>Bacillati</taxon>
        <taxon>Actinomycetota</taxon>
        <taxon>Actinomycetes</taxon>
        <taxon>Propionibacteriales</taxon>
        <taxon>Nocardioidaceae</taxon>
        <taxon>Aeromicrobium</taxon>
    </lineage>
</organism>
<feature type="region of interest" description="Disordered" evidence="1">
    <location>
        <begin position="190"/>
        <end position="224"/>
    </location>
</feature>
<evidence type="ECO:0000313" key="2">
    <source>
        <dbReference type="EMBL" id="GAA1728172.1"/>
    </source>
</evidence>
<gene>
    <name evidence="2" type="ORF">GCM10009710_06020</name>
</gene>
<evidence type="ECO:0000256" key="1">
    <source>
        <dbReference type="SAM" id="MobiDB-lite"/>
    </source>
</evidence>
<dbReference type="Proteomes" id="UP001501057">
    <property type="component" value="Unassembled WGS sequence"/>
</dbReference>
<comment type="caution">
    <text evidence="2">The sequence shown here is derived from an EMBL/GenBank/DDBJ whole genome shotgun (WGS) entry which is preliminary data.</text>
</comment>
<protein>
    <submittedName>
        <fullName evidence="2">DUF3710 domain-containing protein</fullName>
    </submittedName>
</protein>
<name>A0ABN2JJ25_9ACTN</name>
<dbReference type="InterPro" id="IPR022183">
    <property type="entry name" value="DUF3710"/>
</dbReference>
<accession>A0ABN2JJ25</accession>
<keyword evidence="3" id="KW-1185">Reference proteome</keyword>
<sequence>MGIFSPRRRGTQDTPSTEDLTTSDTTAPAPEPRQGPWDVTEKPDLDGRLDFGVLRFRVPAGYDVQRPANDTDGTVPVVLVRGPEGALRLRVFAAPRDEGKWDDLRADVVREVQERKGTATEVEGPLGTEVRCVIPVTAPDGQAMVQPSRVLGHDGPRWTLRGTFLGPVAKDPQDHGDLMDVFRDVVVVRGPEPRRPGQVLPLTLPPEARGGAGARPDDTGSDAT</sequence>
<feature type="region of interest" description="Disordered" evidence="1">
    <location>
        <begin position="1"/>
        <end position="44"/>
    </location>
</feature>